<feature type="region of interest" description="Disordered" evidence="1">
    <location>
        <begin position="446"/>
        <end position="534"/>
    </location>
</feature>
<dbReference type="GO" id="GO:0005886">
    <property type="term" value="C:plasma membrane"/>
    <property type="evidence" value="ECO:0007669"/>
    <property type="project" value="InterPro"/>
</dbReference>
<dbReference type="AlphaFoldDB" id="A0AAX4H5B8"/>
<organism evidence="3 4">
    <name type="scientific">Australozyma saopauloensis</name>
    <dbReference type="NCBI Taxonomy" id="291208"/>
    <lineage>
        <taxon>Eukaryota</taxon>
        <taxon>Fungi</taxon>
        <taxon>Dikarya</taxon>
        <taxon>Ascomycota</taxon>
        <taxon>Saccharomycotina</taxon>
        <taxon>Pichiomycetes</taxon>
        <taxon>Metschnikowiaceae</taxon>
        <taxon>Australozyma</taxon>
    </lineage>
</organism>
<reference evidence="3 4" key="1">
    <citation type="submission" date="2023-10" db="EMBL/GenBank/DDBJ databases">
        <title>Draft Genome Sequence of Candida saopaulonensis from a very Premature Infant with Sepsis.</title>
        <authorList>
            <person name="Ning Y."/>
            <person name="Dai R."/>
            <person name="Xiao M."/>
            <person name="Xu Y."/>
            <person name="Yan Q."/>
            <person name="Zhang L."/>
        </authorList>
    </citation>
    <scope>NUCLEOTIDE SEQUENCE [LARGE SCALE GENOMIC DNA]</scope>
    <source>
        <strain evidence="3 4">19XY460</strain>
    </source>
</reference>
<keyword evidence="4" id="KW-1185">Reference proteome</keyword>
<dbReference type="RefSeq" id="XP_062876076.1">
    <property type="nucleotide sequence ID" value="XM_063020006.1"/>
</dbReference>
<feature type="region of interest" description="Disordered" evidence="1">
    <location>
        <begin position="323"/>
        <end position="371"/>
    </location>
</feature>
<dbReference type="GeneID" id="88172000"/>
<dbReference type="GO" id="GO:0015079">
    <property type="term" value="F:potassium ion transmembrane transporter activity"/>
    <property type="evidence" value="ECO:0007669"/>
    <property type="project" value="InterPro"/>
</dbReference>
<dbReference type="KEGG" id="asau:88172000"/>
<evidence type="ECO:0000256" key="1">
    <source>
        <dbReference type="SAM" id="MobiDB-lite"/>
    </source>
</evidence>
<dbReference type="Proteomes" id="UP001338582">
    <property type="component" value="Chromosome 1"/>
</dbReference>
<dbReference type="EMBL" id="CP138894">
    <property type="protein sequence ID" value="WPK23690.1"/>
    <property type="molecule type" value="Genomic_DNA"/>
</dbReference>
<feature type="compositionally biased region" description="Polar residues" evidence="1">
    <location>
        <begin position="340"/>
        <end position="354"/>
    </location>
</feature>
<dbReference type="PANTHER" id="PTHR36424">
    <property type="entry name" value="PHEROMONE-REGULATED MEMBRANE PROTEIN 6"/>
    <property type="match status" value="1"/>
</dbReference>
<evidence type="ECO:0000313" key="4">
    <source>
        <dbReference type="Proteomes" id="UP001338582"/>
    </source>
</evidence>
<feature type="transmembrane region" description="Helical" evidence="2">
    <location>
        <begin position="37"/>
        <end position="61"/>
    </location>
</feature>
<keyword evidence="2" id="KW-0812">Transmembrane</keyword>
<feature type="transmembrane region" description="Helical" evidence="2">
    <location>
        <begin position="210"/>
        <end position="233"/>
    </location>
</feature>
<feature type="compositionally biased region" description="Basic and acidic residues" evidence="1">
    <location>
        <begin position="469"/>
        <end position="478"/>
    </location>
</feature>
<evidence type="ECO:0000256" key="2">
    <source>
        <dbReference type="SAM" id="Phobius"/>
    </source>
</evidence>
<evidence type="ECO:0000313" key="3">
    <source>
        <dbReference type="EMBL" id="WPK23690.1"/>
    </source>
</evidence>
<sequence>MVFDTEKNTKGLEGSTFDVLQVDAFYNTRPWTILSYMWVWILLMLKLAILGGDTYTCISLLAFNRWSSLEYTVYEYKIAKWIFTGCILFRIVLLVYQISWAIHVFRTRNIALAYLNNYARMMYAIRSYKYQCLFHQIDLEGFFEWACFFVYSQLDDALETLVADLPRQVINFMTLRFYATGGDRNNAILTNIQVIAETNVRLAVVLSIQLASLAIFLFFFFQFVFAMILFIPIKVKVSHKGFRLLKDICYFYVNNNVRYLVKKNHKSKKQLVAEGIMDYDEIRQNPLLASESTLDFNNLSNPFARTYSGLDLSNASFAMSDMSSKGGEKDYQRLPPPRTYTASSLRHEVSSQAAEDNPFVDPSNLSSRRSASDLTEMLAFPPASVRPPPRTQTMESVGSYQYNRTFSENSVYMNNQPSMERLVNDEERVHPHRTVSDDLASIPASTYSSRTAARRPPPIPFVSELAPMSRRESHDDHTQTSTLIDSDKSGSDLENDQVGSPYPVTEDIADTTPYPVRGVSQYFPQGYTGRLSQS</sequence>
<dbReference type="InterPro" id="IPR031606">
    <property type="entry name" value="Kch1/2"/>
</dbReference>
<dbReference type="Pfam" id="PF16944">
    <property type="entry name" value="KCH"/>
    <property type="match status" value="1"/>
</dbReference>
<dbReference type="PANTHER" id="PTHR36424:SF1">
    <property type="entry name" value="LOW AFFINITY K(+) TRANSPORTER 1-RELATED"/>
    <property type="match status" value="1"/>
</dbReference>
<accession>A0AAX4H5B8</accession>
<keyword evidence="2" id="KW-1133">Transmembrane helix</keyword>
<feature type="transmembrane region" description="Helical" evidence="2">
    <location>
        <begin position="81"/>
        <end position="102"/>
    </location>
</feature>
<protein>
    <submittedName>
        <fullName evidence="3">Uncharacterized protein</fullName>
    </submittedName>
</protein>
<keyword evidence="2" id="KW-0472">Membrane</keyword>
<proteinExistence type="predicted"/>
<gene>
    <name evidence="3" type="ORF">PUMCH_000932</name>
</gene>
<name>A0AAX4H5B8_9ASCO</name>